<dbReference type="SUPFAM" id="SSF53474">
    <property type="entry name" value="alpha/beta-Hydrolases"/>
    <property type="match status" value="1"/>
</dbReference>
<evidence type="ECO:0000313" key="1">
    <source>
        <dbReference type="EMBL" id="CEM47677.1"/>
    </source>
</evidence>
<protein>
    <recommendedName>
        <fullName evidence="2">1-alkyl-2-acetylglycerophosphocholine esterase</fullName>
    </recommendedName>
</protein>
<dbReference type="AlphaFoldDB" id="A0A0G4HTE8"/>
<reference evidence="1" key="1">
    <citation type="submission" date="2014-11" db="EMBL/GenBank/DDBJ databases">
        <authorList>
            <person name="Otto D Thomas"/>
            <person name="Naeem Raeece"/>
        </authorList>
    </citation>
    <scope>NUCLEOTIDE SEQUENCE</scope>
</reference>
<accession>A0A0G4HTE8</accession>
<organism evidence="1">
    <name type="scientific">Chromera velia CCMP2878</name>
    <dbReference type="NCBI Taxonomy" id="1169474"/>
    <lineage>
        <taxon>Eukaryota</taxon>
        <taxon>Sar</taxon>
        <taxon>Alveolata</taxon>
        <taxon>Colpodellida</taxon>
        <taxon>Chromeraceae</taxon>
        <taxon>Chromera</taxon>
    </lineage>
</organism>
<dbReference type="EMBL" id="CDMZ01003812">
    <property type="protein sequence ID" value="CEM47677.1"/>
    <property type="molecule type" value="Genomic_DNA"/>
</dbReference>
<dbReference type="VEuPathDB" id="CryptoDB:Cvel_8465"/>
<evidence type="ECO:0008006" key="2">
    <source>
        <dbReference type="Google" id="ProtNLM"/>
    </source>
</evidence>
<gene>
    <name evidence="1" type="ORF">Cvel_8465</name>
</gene>
<sequence length="127" mass="13209">MEGRDSYVGPELEAVVFQTSSSYPPTATLLWFPGSGQRCDNELLRRLVNALHTAGASLRVIGVKGQQALSSALRLCPEGLPLLVGGHSMGGGTAAVLASGRGSLLNVPVTVFSGLVTVNAVESWEQC</sequence>
<proteinExistence type="predicted"/>
<dbReference type="InterPro" id="IPR029058">
    <property type="entry name" value="AB_hydrolase_fold"/>
</dbReference>
<name>A0A0G4HTE8_9ALVE</name>